<organism evidence="2 3">
    <name type="scientific">Capsicum annuum</name>
    <name type="common">Capsicum pepper</name>
    <dbReference type="NCBI Taxonomy" id="4072"/>
    <lineage>
        <taxon>Eukaryota</taxon>
        <taxon>Viridiplantae</taxon>
        <taxon>Streptophyta</taxon>
        <taxon>Embryophyta</taxon>
        <taxon>Tracheophyta</taxon>
        <taxon>Spermatophyta</taxon>
        <taxon>Magnoliopsida</taxon>
        <taxon>eudicotyledons</taxon>
        <taxon>Gunneridae</taxon>
        <taxon>Pentapetalae</taxon>
        <taxon>asterids</taxon>
        <taxon>lamiids</taxon>
        <taxon>Solanales</taxon>
        <taxon>Solanaceae</taxon>
        <taxon>Solanoideae</taxon>
        <taxon>Capsiceae</taxon>
        <taxon>Capsicum</taxon>
    </lineage>
</organism>
<dbReference type="Gramene" id="PHT91881">
    <property type="protein sequence ID" value="PHT91881"/>
    <property type="gene ID" value="T459_06994"/>
</dbReference>
<dbReference type="AlphaFoldDB" id="A0A1U8FRZ8"/>
<dbReference type="Pfam" id="PF17123">
    <property type="entry name" value="zf-RING_11"/>
    <property type="match status" value="1"/>
</dbReference>
<dbReference type="OrthoDB" id="8062037at2759"/>
<reference evidence="2 3" key="2">
    <citation type="journal article" date="2017" name="Genome Biol.">
        <title>New reference genome sequences of hot pepper reveal the massive evolution of plant disease-resistance genes by retroduplication.</title>
        <authorList>
            <person name="Kim S."/>
            <person name="Park J."/>
            <person name="Yeom S.I."/>
            <person name="Kim Y.M."/>
            <person name="Seo E."/>
            <person name="Kim K.T."/>
            <person name="Kim M.S."/>
            <person name="Lee J.M."/>
            <person name="Cheong K."/>
            <person name="Shin H.S."/>
            <person name="Kim S.B."/>
            <person name="Han K."/>
            <person name="Lee J."/>
            <person name="Park M."/>
            <person name="Lee H.A."/>
            <person name="Lee H.Y."/>
            <person name="Lee Y."/>
            <person name="Oh S."/>
            <person name="Lee J.H."/>
            <person name="Choi E."/>
            <person name="Choi E."/>
            <person name="Lee S.E."/>
            <person name="Jeon J."/>
            <person name="Kim H."/>
            <person name="Choi G."/>
            <person name="Song H."/>
            <person name="Lee J."/>
            <person name="Lee S.C."/>
            <person name="Kwon J.K."/>
            <person name="Lee H.Y."/>
            <person name="Koo N."/>
            <person name="Hong Y."/>
            <person name="Kim R.W."/>
            <person name="Kang W.H."/>
            <person name="Huh J.H."/>
            <person name="Kang B.C."/>
            <person name="Yang T.J."/>
            <person name="Lee Y.H."/>
            <person name="Bennetzen J.L."/>
            <person name="Choi D."/>
        </authorList>
    </citation>
    <scope>NUCLEOTIDE SEQUENCE [LARGE SCALE GENOMIC DNA]</scope>
    <source>
        <strain evidence="3">cv. CM334</strain>
    </source>
</reference>
<dbReference type="Gene3D" id="3.30.40.10">
    <property type="entry name" value="Zinc/RING finger domain, C3HC4 (zinc finger)"/>
    <property type="match status" value="1"/>
</dbReference>
<dbReference type="STRING" id="4072.A0A1U8FRZ8"/>
<name>A0A1U8FRZ8_CAPAN</name>
<dbReference type="InterPro" id="IPR001841">
    <property type="entry name" value="Znf_RING"/>
</dbReference>
<feature type="domain" description="RING-type" evidence="1">
    <location>
        <begin position="90"/>
        <end position="114"/>
    </location>
</feature>
<evidence type="ECO:0000313" key="2">
    <source>
        <dbReference type="EMBL" id="PHT91881.1"/>
    </source>
</evidence>
<dbReference type="EMBL" id="AYRZ02000002">
    <property type="protein sequence ID" value="PHT91881.1"/>
    <property type="molecule type" value="Genomic_DNA"/>
</dbReference>
<dbReference type="InterPro" id="IPR013083">
    <property type="entry name" value="Znf_RING/FYVE/PHD"/>
</dbReference>
<sequence>MRRLDPVNWGSIRTNTVPPAAESEAIAEALYWMDVQQQQERERSRIRRQHNMRQLNPVNWGSIRTNTVPSATKALIEALPIVELVQERIECAICLLEFEVGEKTKEMPCKHRYHL</sequence>
<keyword evidence="3" id="KW-1185">Reference proteome</keyword>
<dbReference type="Proteomes" id="UP000222542">
    <property type="component" value="Unassembled WGS sequence"/>
</dbReference>
<accession>A0A1U8FRZ8</accession>
<gene>
    <name evidence="2" type="ORF">T459_06994</name>
</gene>
<comment type="caution">
    <text evidence="2">The sequence shown here is derived from an EMBL/GenBank/DDBJ whole genome shotgun (WGS) entry which is preliminary data.</text>
</comment>
<dbReference type="SUPFAM" id="SSF57850">
    <property type="entry name" value="RING/U-box"/>
    <property type="match status" value="1"/>
</dbReference>
<evidence type="ECO:0000259" key="1">
    <source>
        <dbReference type="Pfam" id="PF17123"/>
    </source>
</evidence>
<proteinExistence type="predicted"/>
<protein>
    <recommendedName>
        <fullName evidence="1">RING-type domain-containing protein</fullName>
    </recommendedName>
</protein>
<reference evidence="2 3" key="1">
    <citation type="journal article" date="2014" name="Nat. Genet.">
        <title>Genome sequence of the hot pepper provides insights into the evolution of pungency in Capsicum species.</title>
        <authorList>
            <person name="Kim S."/>
            <person name="Park M."/>
            <person name="Yeom S.I."/>
            <person name="Kim Y.M."/>
            <person name="Lee J.M."/>
            <person name="Lee H.A."/>
            <person name="Seo E."/>
            <person name="Choi J."/>
            <person name="Cheong K."/>
            <person name="Kim K.T."/>
            <person name="Jung K."/>
            <person name="Lee G.W."/>
            <person name="Oh S.K."/>
            <person name="Bae C."/>
            <person name="Kim S.B."/>
            <person name="Lee H.Y."/>
            <person name="Kim S.Y."/>
            <person name="Kim M.S."/>
            <person name="Kang B.C."/>
            <person name="Jo Y.D."/>
            <person name="Yang H.B."/>
            <person name="Jeong H.J."/>
            <person name="Kang W.H."/>
            <person name="Kwon J.K."/>
            <person name="Shin C."/>
            <person name="Lim J.Y."/>
            <person name="Park J.H."/>
            <person name="Huh J.H."/>
            <person name="Kim J.S."/>
            <person name="Kim B.D."/>
            <person name="Cohen O."/>
            <person name="Paran I."/>
            <person name="Suh M.C."/>
            <person name="Lee S.B."/>
            <person name="Kim Y.K."/>
            <person name="Shin Y."/>
            <person name="Noh S.J."/>
            <person name="Park J."/>
            <person name="Seo Y.S."/>
            <person name="Kwon S.Y."/>
            <person name="Kim H.A."/>
            <person name="Park J.M."/>
            <person name="Kim H.J."/>
            <person name="Choi S.B."/>
            <person name="Bosland P.W."/>
            <person name="Reeves G."/>
            <person name="Jo S.H."/>
            <person name="Lee B.W."/>
            <person name="Cho H.T."/>
            <person name="Choi H.S."/>
            <person name="Lee M.S."/>
            <person name="Yu Y."/>
            <person name="Do Choi Y."/>
            <person name="Park B.S."/>
            <person name="van Deynze A."/>
            <person name="Ashrafi H."/>
            <person name="Hill T."/>
            <person name="Kim W.T."/>
            <person name="Pai H.S."/>
            <person name="Ahn H.K."/>
            <person name="Yeam I."/>
            <person name="Giovannoni J.J."/>
            <person name="Rose J.K."/>
            <person name="Sorensen I."/>
            <person name="Lee S.J."/>
            <person name="Kim R.W."/>
            <person name="Choi I.Y."/>
            <person name="Choi B.S."/>
            <person name="Lim J.S."/>
            <person name="Lee Y.H."/>
            <person name="Choi D."/>
        </authorList>
    </citation>
    <scope>NUCLEOTIDE SEQUENCE [LARGE SCALE GENOMIC DNA]</scope>
    <source>
        <strain evidence="3">cv. CM334</strain>
    </source>
</reference>
<evidence type="ECO:0000313" key="3">
    <source>
        <dbReference type="Proteomes" id="UP000222542"/>
    </source>
</evidence>
<dbReference type="OMA" id="VNWGSIR"/>